<protein>
    <submittedName>
        <fullName evidence="1">Uncharacterized protein</fullName>
    </submittedName>
</protein>
<keyword evidence="2" id="KW-1185">Reference proteome</keyword>
<dbReference type="Proteomes" id="UP001139701">
    <property type="component" value="Unassembled WGS sequence"/>
</dbReference>
<dbReference type="RefSeq" id="WP_241571689.1">
    <property type="nucleotide sequence ID" value="NZ_JAKUML010000010.1"/>
</dbReference>
<dbReference type="AlphaFoldDB" id="A0A9X1WYF7"/>
<reference evidence="1" key="1">
    <citation type="submission" date="2022-02" db="EMBL/GenBank/DDBJ databases">
        <title>Acinetobacter A3.8 sp. nov., isolated from Sediment (Zhairuo Island).</title>
        <authorList>
            <person name="Zheng K."/>
        </authorList>
    </citation>
    <scope>NUCLEOTIDE SEQUENCE</scope>
    <source>
        <strain evidence="1">A3.8</strain>
    </source>
</reference>
<evidence type="ECO:0000313" key="1">
    <source>
        <dbReference type="EMBL" id="MCJ8146788.1"/>
    </source>
</evidence>
<accession>A0A9X1WYF7</accession>
<organism evidence="1 2">
    <name type="scientific">Acinetobacter sedimenti</name>
    <dbReference type="NCBI Taxonomy" id="2919922"/>
    <lineage>
        <taxon>Bacteria</taxon>
        <taxon>Pseudomonadati</taxon>
        <taxon>Pseudomonadota</taxon>
        <taxon>Gammaproteobacteria</taxon>
        <taxon>Moraxellales</taxon>
        <taxon>Moraxellaceae</taxon>
        <taxon>Acinetobacter</taxon>
    </lineage>
</organism>
<evidence type="ECO:0000313" key="2">
    <source>
        <dbReference type="Proteomes" id="UP001139701"/>
    </source>
</evidence>
<gene>
    <name evidence="1" type="ORF">MKI79_07725</name>
</gene>
<dbReference type="EMBL" id="JAKUML010000010">
    <property type="protein sequence ID" value="MCJ8146788.1"/>
    <property type="molecule type" value="Genomic_DNA"/>
</dbReference>
<sequence>MQTFRIHNFPLAKKYPEYYQSLKTQNFEYIFEHPVNDQDDIETSNEIVAVWDRDSDFIYVEFGTPYYALHDEVVVYDKALAAAKKIILLIHQSQPNLAYDWALFMIFYLLEEVEVGEADQMIQDYFADIQPIIAEIKPNKEDLCLSEVFEYENEEREEWLGETTNYVLHYMKM</sequence>
<comment type="caution">
    <text evidence="1">The sequence shown here is derived from an EMBL/GenBank/DDBJ whole genome shotgun (WGS) entry which is preliminary data.</text>
</comment>
<proteinExistence type="predicted"/>
<name>A0A9X1WYF7_9GAMM</name>